<dbReference type="Gene3D" id="3.30.9.10">
    <property type="entry name" value="D-Amino Acid Oxidase, subunit A, domain 2"/>
    <property type="match status" value="1"/>
</dbReference>
<dbReference type="InterPro" id="IPR006076">
    <property type="entry name" value="FAD-dep_OxRdtase"/>
</dbReference>
<dbReference type="STRING" id="180163.SAMN02745174_01408"/>
<proteinExistence type="predicted"/>
<dbReference type="SUPFAM" id="SSF51905">
    <property type="entry name" value="FAD/NAD(P)-binding domain"/>
    <property type="match status" value="1"/>
</dbReference>
<dbReference type="PANTHER" id="PTHR42720:SF1">
    <property type="entry name" value="GLYCEROL 3-PHOSPHATE OXIDASE"/>
    <property type="match status" value="1"/>
</dbReference>
<dbReference type="RefSeq" id="WP_078693899.1">
    <property type="nucleotide sequence ID" value="NZ_FUWX01000009.1"/>
</dbReference>
<keyword evidence="3" id="KW-1185">Reference proteome</keyword>
<dbReference type="InterPro" id="IPR052745">
    <property type="entry name" value="G3P_Oxidase/Oxidoreductase"/>
</dbReference>
<sequence>MIYDVLIIGAGIIGKMVAHELSKYKLSVAVVDKKKEEDLNGNESLSKSIIHGNYTTSQELFTDRFSYNSRVIFENISKYVDFQYNPIGSFLIGKNPKENEKILKIYETAQKSYHKDIKLLEKKEIFSLQEELKDQNVQSGIYCTGTGTCSPILLSNYLLQSSKSNGIHYFFNSKVLSIEKYSDFYEVSTTNSQYKDFLCKIIINCSGYQGNTISEMVSDPYYNINYSEHKFIAMEPLKTTSTNSIILEIPSSIEKRFYISSANDKLRLFTGRDNLVVKKSIAETFINVGDTSVFGLTYSPIIASRILNLLEETNLNFIKKDL</sequence>
<gene>
    <name evidence="2" type="ORF">SAMN02745174_01408</name>
</gene>
<organism evidence="2 3">
    <name type="scientific">Cetobacterium ceti</name>
    <dbReference type="NCBI Taxonomy" id="180163"/>
    <lineage>
        <taxon>Bacteria</taxon>
        <taxon>Fusobacteriati</taxon>
        <taxon>Fusobacteriota</taxon>
        <taxon>Fusobacteriia</taxon>
        <taxon>Fusobacteriales</taxon>
        <taxon>Fusobacteriaceae</taxon>
        <taxon>Cetobacterium</taxon>
    </lineage>
</organism>
<protein>
    <submittedName>
        <fullName evidence="2">FAD dependent oxidoreductase</fullName>
    </submittedName>
</protein>
<name>A0A1T4N0G4_9FUSO</name>
<reference evidence="2 3" key="1">
    <citation type="submission" date="2017-02" db="EMBL/GenBank/DDBJ databases">
        <authorList>
            <person name="Peterson S.W."/>
        </authorList>
    </citation>
    <scope>NUCLEOTIDE SEQUENCE [LARGE SCALE GENOMIC DNA]</scope>
    <source>
        <strain evidence="2 3">ATCC 700028</strain>
    </source>
</reference>
<evidence type="ECO:0000313" key="3">
    <source>
        <dbReference type="Proteomes" id="UP000191153"/>
    </source>
</evidence>
<evidence type="ECO:0000313" key="2">
    <source>
        <dbReference type="EMBL" id="SJZ72722.1"/>
    </source>
</evidence>
<feature type="domain" description="FAD dependent oxidoreductase" evidence="1">
    <location>
        <begin position="4"/>
        <end position="268"/>
    </location>
</feature>
<dbReference type="PANTHER" id="PTHR42720">
    <property type="entry name" value="GLYCEROL-3-PHOSPHATE DEHYDROGENASE"/>
    <property type="match status" value="1"/>
</dbReference>
<dbReference type="Proteomes" id="UP000191153">
    <property type="component" value="Unassembled WGS sequence"/>
</dbReference>
<dbReference type="EMBL" id="FUWX01000009">
    <property type="protein sequence ID" value="SJZ72722.1"/>
    <property type="molecule type" value="Genomic_DNA"/>
</dbReference>
<dbReference type="AlphaFoldDB" id="A0A1T4N0G4"/>
<dbReference type="InterPro" id="IPR036188">
    <property type="entry name" value="FAD/NAD-bd_sf"/>
</dbReference>
<dbReference type="OrthoDB" id="9801699at2"/>
<evidence type="ECO:0000259" key="1">
    <source>
        <dbReference type="Pfam" id="PF01266"/>
    </source>
</evidence>
<accession>A0A1T4N0G4</accession>
<dbReference type="Gene3D" id="3.50.50.60">
    <property type="entry name" value="FAD/NAD(P)-binding domain"/>
    <property type="match status" value="1"/>
</dbReference>
<dbReference type="Pfam" id="PF01266">
    <property type="entry name" value="DAO"/>
    <property type="match status" value="1"/>
</dbReference>